<evidence type="ECO:0000256" key="2">
    <source>
        <dbReference type="ARBA" id="ARBA00022723"/>
    </source>
</evidence>
<organism evidence="4 5">
    <name type="scientific">Synechococcus lacustris str. Tous</name>
    <dbReference type="NCBI Taxonomy" id="1910958"/>
    <lineage>
        <taxon>Bacteria</taxon>
        <taxon>Bacillati</taxon>
        <taxon>Cyanobacteriota</taxon>
        <taxon>Cyanophyceae</taxon>
        <taxon>Synechococcales</taxon>
        <taxon>Synechococcaceae</taxon>
        <taxon>Synechococcus</taxon>
    </lineage>
</organism>
<comment type="similarity">
    <text evidence="1">Belongs to the hemerythrin family.</text>
</comment>
<proteinExistence type="inferred from homology"/>
<keyword evidence="5" id="KW-1185">Reference proteome</keyword>
<reference evidence="5" key="1">
    <citation type="submission" date="2018-03" db="EMBL/GenBank/DDBJ databases">
        <title>Ecological and genomic features of two cosmopolitan and abundant freshwater picocyanobacteria.</title>
        <authorList>
            <person name="Cabello-Yeves P.J."/>
            <person name="Picazo A."/>
            <person name="Camacho A."/>
            <person name="Callieri C."/>
            <person name="Rosselli R."/>
            <person name="Roda-Garcia J."/>
            <person name="Coutinho F.H."/>
            <person name="Rodriguez-Valera F."/>
        </authorList>
    </citation>
    <scope>NUCLEOTIDE SEQUENCE [LARGE SCALE GENOMIC DNA]</scope>
    <source>
        <strain evidence="5">Tous</strain>
    </source>
</reference>
<dbReference type="SUPFAM" id="SSF47188">
    <property type="entry name" value="Hemerythrin-like"/>
    <property type="match status" value="1"/>
</dbReference>
<comment type="caution">
    <text evidence="4">The sequence shown here is derived from an EMBL/GenBank/DDBJ whole genome shotgun (WGS) entry which is preliminary data.</text>
</comment>
<evidence type="ECO:0000313" key="4">
    <source>
        <dbReference type="EMBL" id="PSI00261.1"/>
    </source>
</evidence>
<evidence type="ECO:0000313" key="5">
    <source>
        <dbReference type="Proteomes" id="UP000240206"/>
    </source>
</evidence>
<dbReference type="Gene3D" id="1.20.120.50">
    <property type="entry name" value="Hemerythrin-like"/>
    <property type="match status" value="1"/>
</dbReference>
<gene>
    <name evidence="4" type="ORF">C7K08_14125</name>
</gene>
<dbReference type="RefSeq" id="WP_133165320.1">
    <property type="nucleotide sequence ID" value="NZ_PXVC01000188.1"/>
</dbReference>
<dbReference type="EMBL" id="PXVC01000188">
    <property type="protein sequence ID" value="PSI00261.1"/>
    <property type="molecule type" value="Genomic_DNA"/>
</dbReference>
<dbReference type="AlphaFoldDB" id="A0A2P7EAK8"/>
<dbReference type="STRING" id="1910958.BTM30_07915"/>
<keyword evidence="2" id="KW-0479">Metal-binding</keyword>
<accession>A0A2P7EAK8</accession>
<keyword evidence="3" id="KW-0408">Iron</keyword>
<dbReference type="InterPro" id="IPR035938">
    <property type="entry name" value="Hemerythrin-like_sf"/>
</dbReference>
<dbReference type="GO" id="GO:0046872">
    <property type="term" value="F:metal ion binding"/>
    <property type="evidence" value="ECO:0007669"/>
    <property type="project" value="UniProtKB-KW"/>
</dbReference>
<dbReference type="Proteomes" id="UP000240206">
    <property type="component" value="Unassembled WGS sequence"/>
</dbReference>
<sequence length="126" mass="14542">MPRAWEQKEALLEQQHNQLEQGLEDLIAGGSEPSHLPKMMHLIQKLKLHLRLEERWLSEAGCLCQGHRLSHQELLGSIEQQLPQCLNHGGLRLNLLMDVQQWFYQHRHGADAIAYARAKATQLVKQ</sequence>
<protein>
    <recommendedName>
        <fullName evidence="6">Hemerythrin-like domain-containing protein</fullName>
    </recommendedName>
</protein>
<evidence type="ECO:0000256" key="1">
    <source>
        <dbReference type="ARBA" id="ARBA00010587"/>
    </source>
</evidence>
<evidence type="ECO:0000256" key="3">
    <source>
        <dbReference type="ARBA" id="ARBA00023004"/>
    </source>
</evidence>
<evidence type="ECO:0008006" key="6">
    <source>
        <dbReference type="Google" id="ProtNLM"/>
    </source>
</evidence>
<name>A0A2P7EAK8_9SYNE</name>